<evidence type="ECO:0000256" key="8">
    <source>
        <dbReference type="HAMAP-Rule" id="MF_03157"/>
    </source>
</evidence>
<keyword evidence="1 8" id="KW-0597">Phosphoprotein</keyword>
<dbReference type="EC" id="4.2.1.93" evidence="8"/>
<dbReference type="GO" id="GO:0047453">
    <property type="term" value="F:ATP-dependent NAD(P)H-hydrate dehydratase activity"/>
    <property type="evidence" value="ECO:0007669"/>
    <property type="project" value="UniProtKB-UniRule"/>
</dbReference>
<organism evidence="10 11">
    <name type="scientific">Spodoptera litura</name>
    <name type="common">Asian cotton leafworm</name>
    <dbReference type="NCBI Taxonomy" id="69820"/>
    <lineage>
        <taxon>Eukaryota</taxon>
        <taxon>Metazoa</taxon>
        <taxon>Ecdysozoa</taxon>
        <taxon>Arthropoda</taxon>
        <taxon>Hexapoda</taxon>
        <taxon>Insecta</taxon>
        <taxon>Pterygota</taxon>
        <taxon>Neoptera</taxon>
        <taxon>Endopterygota</taxon>
        <taxon>Lepidoptera</taxon>
        <taxon>Glossata</taxon>
        <taxon>Ditrysia</taxon>
        <taxon>Noctuoidea</taxon>
        <taxon>Noctuidae</taxon>
        <taxon>Amphipyrinae</taxon>
        <taxon>Spodoptera</taxon>
    </lineage>
</organism>
<feature type="binding site" evidence="8">
    <location>
        <begin position="224"/>
        <end position="228"/>
    </location>
    <ligand>
        <name>ATP</name>
        <dbReference type="ChEBI" id="CHEBI:30616"/>
    </ligand>
</feature>
<dbReference type="PANTHER" id="PTHR12592:SF0">
    <property type="entry name" value="ATP-DEPENDENT (S)-NAD(P)H-HYDRATE DEHYDRATASE"/>
    <property type="match status" value="1"/>
</dbReference>
<evidence type="ECO:0000256" key="2">
    <source>
        <dbReference type="ARBA" id="ARBA00022741"/>
    </source>
</evidence>
<keyword evidence="2 8" id="KW-0547">Nucleotide-binding</keyword>
<dbReference type="GO" id="GO:0110051">
    <property type="term" value="P:metabolite repair"/>
    <property type="evidence" value="ECO:0007669"/>
    <property type="project" value="TreeGrafter"/>
</dbReference>
<dbReference type="GO" id="GO:0005524">
    <property type="term" value="F:ATP binding"/>
    <property type="evidence" value="ECO:0007669"/>
    <property type="project" value="UniProtKB-KW"/>
</dbReference>
<feature type="binding site" evidence="8">
    <location>
        <begin position="245"/>
        <end position="254"/>
    </location>
    <ligand>
        <name>ATP</name>
        <dbReference type="ChEBI" id="CHEBI:30616"/>
    </ligand>
</feature>
<name>A0A9J7E8G4_SPOLT</name>
<dbReference type="CDD" id="cd01171">
    <property type="entry name" value="YXKO-related"/>
    <property type="match status" value="1"/>
</dbReference>
<dbReference type="HAMAP" id="MF_01965">
    <property type="entry name" value="NADHX_dehydratase"/>
    <property type="match status" value="1"/>
</dbReference>
<feature type="binding site" evidence="8">
    <location>
        <position position="255"/>
    </location>
    <ligand>
        <name>(6S)-NADPHX</name>
        <dbReference type="ChEBI" id="CHEBI:64076"/>
    </ligand>
</feature>
<evidence type="ECO:0000256" key="7">
    <source>
        <dbReference type="ARBA" id="ARBA00047472"/>
    </source>
</evidence>
<feature type="binding site" evidence="8">
    <location>
        <position position="141"/>
    </location>
    <ligand>
        <name>(6S)-NADPHX</name>
        <dbReference type="ChEBI" id="CHEBI:64076"/>
    </ligand>
</feature>
<keyword evidence="6 8" id="KW-0456">Lyase</keyword>
<comment type="catalytic activity">
    <reaction evidence="7 8">
        <text>(6S)-NADPHX + ATP = ADP + phosphate + NADPH + H(+)</text>
        <dbReference type="Rhea" id="RHEA:32231"/>
        <dbReference type="ChEBI" id="CHEBI:15378"/>
        <dbReference type="ChEBI" id="CHEBI:30616"/>
        <dbReference type="ChEBI" id="CHEBI:43474"/>
        <dbReference type="ChEBI" id="CHEBI:57783"/>
        <dbReference type="ChEBI" id="CHEBI:64076"/>
        <dbReference type="ChEBI" id="CHEBI:456216"/>
        <dbReference type="EC" id="4.2.1.93"/>
    </reaction>
</comment>
<evidence type="ECO:0000256" key="3">
    <source>
        <dbReference type="ARBA" id="ARBA00022840"/>
    </source>
</evidence>
<evidence type="ECO:0000256" key="5">
    <source>
        <dbReference type="ARBA" id="ARBA00023027"/>
    </source>
</evidence>
<evidence type="ECO:0000256" key="1">
    <source>
        <dbReference type="ARBA" id="ARBA00022553"/>
    </source>
</evidence>
<keyword evidence="10" id="KW-1185">Reference proteome</keyword>
<dbReference type="Proteomes" id="UP000301870">
    <property type="component" value="Chromosome 21"/>
</dbReference>
<evidence type="ECO:0000256" key="4">
    <source>
        <dbReference type="ARBA" id="ARBA00022857"/>
    </source>
</evidence>
<dbReference type="NCBIfam" id="TIGR00196">
    <property type="entry name" value="yjeF_cterm"/>
    <property type="match status" value="1"/>
</dbReference>
<evidence type="ECO:0000259" key="9">
    <source>
        <dbReference type="PROSITE" id="PS51383"/>
    </source>
</evidence>
<accession>A0A9J7E8G4</accession>
<keyword evidence="4" id="KW-0521">NADP</keyword>
<dbReference type="Pfam" id="PF01256">
    <property type="entry name" value="Carb_kinase"/>
    <property type="match status" value="1"/>
</dbReference>
<dbReference type="CTD" id="55739"/>
<feature type="binding site" evidence="8">
    <location>
        <begin position="195"/>
        <end position="201"/>
    </location>
    <ligand>
        <name>(6S)-NADPHX</name>
        <dbReference type="ChEBI" id="CHEBI:64076"/>
    </ligand>
</feature>
<evidence type="ECO:0000313" key="11">
    <source>
        <dbReference type="RefSeq" id="XP_022825113.1"/>
    </source>
</evidence>
<dbReference type="PANTHER" id="PTHR12592">
    <property type="entry name" value="ATP-DEPENDENT (S)-NAD(P)H-HYDRATE DEHYDRATASE FAMILY MEMBER"/>
    <property type="match status" value="1"/>
</dbReference>
<comment type="function">
    <text evidence="8">Catalyzes the dehydration of the S-form of NAD(P)HX at the expense of ATP, which is converted to ADP. Together with NAD(P)HX epimerase, which catalyzes the epimerization of the S- and R-forms, the enzyme allows the repair of both epimers of NAD(P)HX, a damaged form of NAD(P)H that is a result of enzymatic or heat-dependent hydration.</text>
</comment>
<dbReference type="InterPro" id="IPR029056">
    <property type="entry name" value="Ribokinase-like"/>
</dbReference>
<dbReference type="OrthoDB" id="8110916at2759"/>
<dbReference type="GO" id="GO:0046496">
    <property type="term" value="P:nicotinamide nucleotide metabolic process"/>
    <property type="evidence" value="ECO:0007669"/>
    <property type="project" value="UniProtKB-UniRule"/>
</dbReference>
<dbReference type="KEGG" id="sliu:111355454"/>
<comment type="cofactor">
    <cofactor evidence="8">
        <name>Mg(2+)</name>
        <dbReference type="ChEBI" id="CHEBI:18420"/>
    </cofactor>
</comment>
<evidence type="ECO:0000256" key="6">
    <source>
        <dbReference type="ARBA" id="ARBA00023239"/>
    </source>
</evidence>
<dbReference type="InterPro" id="IPR000631">
    <property type="entry name" value="CARKD"/>
</dbReference>
<reference evidence="11" key="1">
    <citation type="submission" date="2025-08" db="UniProtKB">
        <authorList>
            <consortium name="RefSeq"/>
        </authorList>
    </citation>
    <scope>IDENTIFICATION</scope>
    <source>
        <strain evidence="11">Ishihara</strain>
        <tissue evidence="11">Whole body</tissue>
    </source>
</reference>
<dbReference type="RefSeq" id="XP_022825113.1">
    <property type="nucleotide sequence ID" value="XM_022969345.1"/>
</dbReference>
<protein>
    <recommendedName>
        <fullName evidence="8">ATP-dependent (S)-NAD(P)H-hydrate dehydratase</fullName>
        <ecNumber evidence="8">4.2.1.93</ecNumber>
    </recommendedName>
    <alternativeName>
        <fullName evidence="8">ATP-dependent NAD(P)HX dehydratase</fullName>
    </alternativeName>
</protein>
<keyword evidence="5 8" id="KW-0520">NAD</keyword>
<sequence>MLIQISMLLIQSLPKNLIKNYSLNHFRSMSGIQNKMDETCMLKYIKTCIPPLDGSNHKGQAGRIGVIGGSLEYTGAPYFSGISALRVGADLTHIFCTKESATVIKSYSPELIVHPLLDFPNAVSEISQWFERLHAIVIGPGLGRQKETFNVVTELIEVIREKRIPLVIDADGLFLITEKIHLLKEFMSPVILTPNKIEFERLCAKTNGPTGLNQLGRYVTIFKKGEIDEVYSVDADVQWKSNIGGSGRRCGGQGDLLSGAIAIMMHWTLANKDKILMETCGGDKVLLASSLSCYGASRLIRLCNEKAFAVKGRSMVASDMIEYIHECFEHLFGQ</sequence>
<dbReference type="AlphaFoldDB" id="A0A9J7E8G4"/>
<dbReference type="Gene3D" id="3.40.1190.20">
    <property type="match status" value="1"/>
</dbReference>
<keyword evidence="3 8" id="KW-0067">ATP-binding</keyword>
<comment type="catalytic activity">
    <reaction evidence="8">
        <text>(6S)-NADHX + ATP = ADP + phosphate + NADH + H(+)</text>
        <dbReference type="Rhea" id="RHEA:19017"/>
        <dbReference type="ChEBI" id="CHEBI:15378"/>
        <dbReference type="ChEBI" id="CHEBI:30616"/>
        <dbReference type="ChEBI" id="CHEBI:43474"/>
        <dbReference type="ChEBI" id="CHEBI:57945"/>
        <dbReference type="ChEBI" id="CHEBI:64074"/>
        <dbReference type="ChEBI" id="CHEBI:456216"/>
        <dbReference type="EC" id="4.2.1.93"/>
    </reaction>
</comment>
<dbReference type="SUPFAM" id="SSF53613">
    <property type="entry name" value="Ribokinase-like"/>
    <property type="match status" value="1"/>
</dbReference>
<dbReference type="PROSITE" id="PS01049">
    <property type="entry name" value="YJEF_C_1"/>
    <property type="match status" value="1"/>
</dbReference>
<comment type="similarity">
    <text evidence="8">Belongs to the NnrD/CARKD family.</text>
</comment>
<proteinExistence type="inferred from homology"/>
<gene>
    <name evidence="11" type="primary">LOC111355454</name>
</gene>
<dbReference type="FunFam" id="3.40.1190.20:FF:000023">
    <property type="entry name" value="ATP-dependent (S)-NAD(P)H-hydrate dehydratase"/>
    <property type="match status" value="1"/>
</dbReference>
<dbReference type="InterPro" id="IPR017953">
    <property type="entry name" value="Carbohydrate_kinase_pred_CS"/>
</dbReference>
<evidence type="ECO:0000313" key="10">
    <source>
        <dbReference type="Proteomes" id="UP000301870"/>
    </source>
</evidence>
<feature type="domain" description="YjeF C-terminal" evidence="9">
    <location>
        <begin position="41"/>
        <end position="331"/>
    </location>
</feature>
<dbReference type="GeneID" id="111355454"/>
<dbReference type="PROSITE" id="PS51383">
    <property type="entry name" value="YJEF_C_3"/>
    <property type="match status" value="1"/>
</dbReference>